<sequence>MILFPNVGLSCMGVAMNLRHDGPHDKDGGTPSFPLVVLSDSRKQWVLWKGKRSEDDEWGRFGKITLLFIEKRSLQEWGLVKRGLWIVGSFNETECLQYNWGNGVEPLHYVVGGHGSKKMKMSFSWMGLLETLFNT</sequence>
<dbReference type="AlphaFoldDB" id="A0A8X6LBZ8"/>
<dbReference type="Proteomes" id="UP000887116">
    <property type="component" value="Unassembled WGS sequence"/>
</dbReference>
<accession>A0A8X6LBZ8</accession>
<evidence type="ECO:0000313" key="1">
    <source>
        <dbReference type="EMBL" id="GFR05216.1"/>
    </source>
</evidence>
<evidence type="ECO:0000313" key="2">
    <source>
        <dbReference type="Proteomes" id="UP000887116"/>
    </source>
</evidence>
<organism evidence="1 2">
    <name type="scientific">Trichonephila clavata</name>
    <name type="common">Joro spider</name>
    <name type="synonym">Nephila clavata</name>
    <dbReference type="NCBI Taxonomy" id="2740835"/>
    <lineage>
        <taxon>Eukaryota</taxon>
        <taxon>Metazoa</taxon>
        <taxon>Ecdysozoa</taxon>
        <taxon>Arthropoda</taxon>
        <taxon>Chelicerata</taxon>
        <taxon>Arachnida</taxon>
        <taxon>Araneae</taxon>
        <taxon>Araneomorphae</taxon>
        <taxon>Entelegynae</taxon>
        <taxon>Araneoidea</taxon>
        <taxon>Nephilidae</taxon>
        <taxon>Trichonephila</taxon>
    </lineage>
</organism>
<name>A0A8X6LBZ8_TRICU</name>
<keyword evidence="2" id="KW-1185">Reference proteome</keyword>
<dbReference type="EMBL" id="BMAO01005986">
    <property type="protein sequence ID" value="GFR05216.1"/>
    <property type="molecule type" value="Genomic_DNA"/>
</dbReference>
<gene>
    <name evidence="1" type="ORF">TNCT_661621</name>
</gene>
<protein>
    <submittedName>
        <fullName evidence="1">Uncharacterized protein</fullName>
    </submittedName>
</protein>
<comment type="caution">
    <text evidence="1">The sequence shown here is derived from an EMBL/GenBank/DDBJ whole genome shotgun (WGS) entry which is preliminary data.</text>
</comment>
<reference evidence="1" key="1">
    <citation type="submission" date="2020-07" db="EMBL/GenBank/DDBJ databases">
        <title>Multicomponent nature underlies the extraordinary mechanical properties of spider dragline silk.</title>
        <authorList>
            <person name="Kono N."/>
            <person name="Nakamura H."/>
            <person name="Mori M."/>
            <person name="Yoshida Y."/>
            <person name="Ohtoshi R."/>
            <person name="Malay A.D."/>
            <person name="Moran D.A.P."/>
            <person name="Tomita M."/>
            <person name="Numata K."/>
            <person name="Arakawa K."/>
        </authorList>
    </citation>
    <scope>NUCLEOTIDE SEQUENCE</scope>
</reference>
<proteinExistence type="predicted"/>